<proteinExistence type="predicted"/>
<organism evidence="2 3">
    <name type="scientific">Alternaria tenuissima</name>
    <dbReference type="NCBI Taxonomy" id="119927"/>
    <lineage>
        <taxon>Eukaryota</taxon>
        <taxon>Fungi</taxon>
        <taxon>Dikarya</taxon>
        <taxon>Ascomycota</taxon>
        <taxon>Pezizomycotina</taxon>
        <taxon>Dothideomycetes</taxon>
        <taxon>Pleosporomycetidae</taxon>
        <taxon>Pleosporales</taxon>
        <taxon>Pleosporineae</taxon>
        <taxon>Pleosporaceae</taxon>
        <taxon>Alternaria</taxon>
        <taxon>Alternaria sect. Alternaria</taxon>
        <taxon>Alternaria alternata complex</taxon>
    </lineage>
</organism>
<dbReference type="InterPro" id="IPR036397">
    <property type="entry name" value="RNaseH_sf"/>
</dbReference>
<comment type="caution">
    <text evidence="2">The sequence shown here is derived from an EMBL/GenBank/DDBJ whole genome shotgun (WGS) entry which is preliminary data.</text>
</comment>
<dbReference type="SUPFAM" id="SSF53098">
    <property type="entry name" value="Ribonuclease H-like"/>
    <property type="match status" value="1"/>
</dbReference>
<name>A0ABY0FR51_9PLEO</name>
<evidence type="ECO:0000313" key="3">
    <source>
        <dbReference type="Proteomes" id="UP000293195"/>
    </source>
</evidence>
<feature type="compositionally biased region" description="Acidic residues" evidence="1">
    <location>
        <begin position="98"/>
        <end position="119"/>
    </location>
</feature>
<protein>
    <submittedName>
        <fullName evidence="2">Uncharacterized protein</fullName>
    </submittedName>
</protein>
<reference evidence="3" key="1">
    <citation type="journal article" date="2019" name="bioRxiv">
        <title>Genomics, evolutionary history and diagnostics of the Alternaria alternata species group including apple and Asian pear pathotypes.</title>
        <authorList>
            <person name="Armitage A.D."/>
            <person name="Cockerton H.M."/>
            <person name="Sreenivasaprasad S."/>
            <person name="Woodhall J.W."/>
            <person name="Lane C.R."/>
            <person name="Harrison R.J."/>
            <person name="Clarkson J.P."/>
        </authorList>
    </citation>
    <scope>NUCLEOTIDE SEQUENCE [LARGE SCALE GENOMIC DNA]</scope>
    <source>
        <strain evidence="3">FERA 635</strain>
    </source>
</reference>
<accession>A0ABY0FR51</accession>
<dbReference type="Proteomes" id="UP000293195">
    <property type="component" value="Unassembled WGS sequence"/>
</dbReference>
<feature type="non-terminal residue" evidence="2">
    <location>
        <position position="1"/>
    </location>
</feature>
<evidence type="ECO:0000256" key="1">
    <source>
        <dbReference type="SAM" id="MobiDB-lite"/>
    </source>
</evidence>
<sequence>KAEHGGSYEVFNKRPLPEDIIAYCAGDVQCLPELRNKFWGTRSQEWRDLVREETKRRVASTHMPDYRPYGKDKALAPWNDEQNKVLDRLYWAPRFEDYTDDDDDYDEFSNAADDGDDYY</sequence>
<evidence type="ECO:0000313" key="2">
    <source>
        <dbReference type="EMBL" id="RYN73070.1"/>
    </source>
</evidence>
<feature type="region of interest" description="Disordered" evidence="1">
    <location>
        <begin position="96"/>
        <end position="119"/>
    </location>
</feature>
<dbReference type="PANTHER" id="PTHR43040">
    <property type="entry name" value="RIBONUCLEASE D"/>
    <property type="match status" value="1"/>
</dbReference>
<dbReference type="EMBL" id="PDXF01000536">
    <property type="protein sequence ID" value="RYN73070.1"/>
    <property type="molecule type" value="Genomic_DNA"/>
</dbReference>
<gene>
    <name evidence="2" type="ORF">AA0119_g13628</name>
</gene>
<dbReference type="InterPro" id="IPR012337">
    <property type="entry name" value="RNaseH-like_sf"/>
</dbReference>
<keyword evidence="3" id="KW-1185">Reference proteome</keyword>
<dbReference type="PANTHER" id="PTHR43040:SF1">
    <property type="entry name" value="RIBONUCLEASE D"/>
    <property type="match status" value="1"/>
</dbReference>
<dbReference type="Gene3D" id="3.30.420.10">
    <property type="entry name" value="Ribonuclease H-like superfamily/Ribonuclease H"/>
    <property type="match status" value="1"/>
</dbReference>